<keyword evidence="2" id="KW-0813">Transport</keyword>
<organism evidence="8 9">
    <name type="scientific">Plectosphaerella cucumerina</name>
    <dbReference type="NCBI Taxonomy" id="40658"/>
    <lineage>
        <taxon>Eukaryota</taxon>
        <taxon>Fungi</taxon>
        <taxon>Dikarya</taxon>
        <taxon>Ascomycota</taxon>
        <taxon>Pezizomycotina</taxon>
        <taxon>Sordariomycetes</taxon>
        <taxon>Hypocreomycetidae</taxon>
        <taxon>Glomerellales</taxon>
        <taxon>Plectosphaerellaceae</taxon>
        <taxon>Plectosphaerella</taxon>
    </lineage>
</organism>
<feature type="transmembrane region" description="Helical" evidence="6">
    <location>
        <begin position="246"/>
        <end position="265"/>
    </location>
</feature>
<dbReference type="PIRSF" id="PIRSF006060">
    <property type="entry name" value="AA_transporter"/>
    <property type="match status" value="1"/>
</dbReference>
<feature type="transmembrane region" description="Helical" evidence="6">
    <location>
        <begin position="165"/>
        <end position="187"/>
    </location>
</feature>
<feature type="transmembrane region" description="Helical" evidence="6">
    <location>
        <begin position="493"/>
        <end position="514"/>
    </location>
</feature>
<sequence>MATQTAEKTSPADVEAIHSTYDAAPGQVDEKHDLSRDTALSEEFGRTKRGLSPRHVHLMAIGGSIGVGLWVGIGSVLSRAGPLSLILGYTFWGIFFIWPLYLCVAEMCAWLPVRGSIFELAARFVSPAIGFSMGWTYFYASSMLVCVEYSAVATVIQYWDANTNPAAWIAMTMVSCVLLNVVAVKFYGEAEFIMASTKIILLFMLVMITFVTMVGGNPQGDAYGFRNWSTGPMHSYVAEGATGRFLGFWSVVIYAGFTIAGPDMISLAAGEIQNPRRTIPRVARLIFYRLVGFYIIGTLAVGILCNSRDPGLLGAIQSGEPGAGASPWVIGIQNLGIDILPHIINAFIMLSGWSCGNAYLYSASRTLYGLSRDGQAPKFLMRCTRSGVPIYAVGTVSAISCITFLVASNSAVEVFLWFVDLTTTGLIASYTFMLITYLGFWRARKAQGLESDQLPYTAPLTPWAPIVSLSIGIIALIFVGFDVFSPTFSVRGFITSYFGLIFSIVMFGVGYCLLHFRGRPAGFVDPKEADLWSGKAEVDAECRHWEEGGIEENEKARLAEMSVMRRTWERMW</sequence>
<dbReference type="AlphaFoldDB" id="A0A8K0TQN3"/>
<keyword evidence="4 6" id="KW-1133">Transmembrane helix</keyword>
<evidence type="ECO:0000256" key="6">
    <source>
        <dbReference type="SAM" id="Phobius"/>
    </source>
</evidence>
<comment type="subcellular location">
    <subcellularLocation>
        <location evidence="1">Membrane</location>
        <topology evidence="1">Multi-pass membrane protein</topology>
    </subcellularLocation>
</comment>
<dbReference type="Gene3D" id="1.20.1740.10">
    <property type="entry name" value="Amino acid/polyamine transporter I"/>
    <property type="match status" value="1"/>
</dbReference>
<evidence type="ECO:0000259" key="7">
    <source>
        <dbReference type="Pfam" id="PF00324"/>
    </source>
</evidence>
<keyword evidence="5 6" id="KW-0472">Membrane</keyword>
<accession>A0A8K0TQN3</accession>
<feature type="transmembrane region" description="Helical" evidence="6">
    <location>
        <begin position="286"/>
        <end position="304"/>
    </location>
</feature>
<dbReference type="Pfam" id="PF00324">
    <property type="entry name" value="AA_permease"/>
    <property type="match status" value="1"/>
</dbReference>
<evidence type="ECO:0000256" key="5">
    <source>
        <dbReference type="ARBA" id="ARBA00023136"/>
    </source>
</evidence>
<dbReference type="PANTHER" id="PTHR43341:SF39">
    <property type="entry name" value="AMINO ACID TRANSPORTER (EUROFUNG)-RELATED"/>
    <property type="match status" value="1"/>
</dbReference>
<reference evidence="8" key="1">
    <citation type="journal article" date="2021" name="Nat. Commun.">
        <title>Genetic determinants of endophytism in the Arabidopsis root mycobiome.</title>
        <authorList>
            <person name="Mesny F."/>
            <person name="Miyauchi S."/>
            <person name="Thiergart T."/>
            <person name="Pickel B."/>
            <person name="Atanasova L."/>
            <person name="Karlsson M."/>
            <person name="Huettel B."/>
            <person name="Barry K.W."/>
            <person name="Haridas S."/>
            <person name="Chen C."/>
            <person name="Bauer D."/>
            <person name="Andreopoulos W."/>
            <person name="Pangilinan J."/>
            <person name="LaButti K."/>
            <person name="Riley R."/>
            <person name="Lipzen A."/>
            <person name="Clum A."/>
            <person name="Drula E."/>
            <person name="Henrissat B."/>
            <person name="Kohler A."/>
            <person name="Grigoriev I.V."/>
            <person name="Martin F.M."/>
            <person name="Hacquard S."/>
        </authorList>
    </citation>
    <scope>NUCLEOTIDE SEQUENCE</scope>
    <source>
        <strain evidence="8">MPI-CAGE-AT-0016</strain>
    </source>
</reference>
<dbReference type="GO" id="GO:0016020">
    <property type="term" value="C:membrane"/>
    <property type="evidence" value="ECO:0007669"/>
    <property type="project" value="UniProtKB-SubCell"/>
</dbReference>
<name>A0A8K0TQN3_9PEZI</name>
<evidence type="ECO:0000313" key="8">
    <source>
        <dbReference type="EMBL" id="KAH7367719.1"/>
    </source>
</evidence>
<feature type="transmembrane region" description="Helical" evidence="6">
    <location>
        <begin position="414"/>
        <end position="440"/>
    </location>
</feature>
<protein>
    <submittedName>
        <fullName evidence="8">Lysine-specific permease</fullName>
    </submittedName>
</protein>
<dbReference type="EMBL" id="JAGPXD010000002">
    <property type="protein sequence ID" value="KAH7367719.1"/>
    <property type="molecule type" value="Genomic_DNA"/>
</dbReference>
<feature type="transmembrane region" description="Helical" evidence="6">
    <location>
        <begin position="460"/>
        <end position="481"/>
    </location>
</feature>
<dbReference type="PANTHER" id="PTHR43341">
    <property type="entry name" value="AMINO ACID PERMEASE"/>
    <property type="match status" value="1"/>
</dbReference>
<feature type="transmembrane region" description="Helical" evidence="6">
    <location>
        <begin position="89"/>
        <end position="113"/>
    </location>
</feature>
<keyword evidence="9" id="KW-1185">Reference proteome</keyword>
<feature type="transmembrane region" description="Helical" evidence="6">
    <location>
        <begin position="388"/>
        <end position="408"/>
    </location>
</feature>
<gene>
    <name evidence="8" type="ORF">B0T11DRAFT_275875</name>
</gene>
<dbReference type="OrthoDB" id="3900342at2759"/>
<feature type="domain" description="Amino acid permease/ SLC12A" evidence="7">
    <location>
        <begin position="55"/>
        <end position="511"/>
    </location>
</feature>
<feature type="transmembrane region" description="Helical" evidence="6">
    <location>
        <begin position="56"/>
        <end position="77"/>
    </location>
</feature>
<feature type="transmembrane region" description="Helical" evidence="6">
    <location>
        <begin position="134"/>
        <end position="159"/>
    </location>
</feature>
<dbReference type="FunFam" id="1.20.1740.10:FF:000001">
    <property type="entry name" value="Amino acid permease"/>
    <property type="match status" value="1"/>
</dbReference>
<evidence type="ECO:0000256" key="4">
    <source>
        <dbReference type="ARBA" id="ARBA00022989"/>
    </source>
</evidence>
<dbReference type="InterPro" id="IPR004841">
    <property type="entry name" value="AA-permease/SLC12A_dom"/>
</dbReference>
<keyword evidence="3 6" id="KW-0812">Transmembrane</keyword>
<dbReference type="InterPro" id="IPR050524">
    <property type="entry name" value="APC_YAT"/>
</dbReference>
<dbReference type="Proteomes" id="UP000813385">
    <property type="component" value="Unassembled WGS sequence"/>
</dbReference>
<proteinExistence type="predicted"/>
<feature type="transmembrane region" description="Helical" evidence="6">
    <location>
        <begin position="199"/>
        <end position="216"/>
    </location>
</feature>
<evidence type="ECO:0000256" key="1">
    <source>
        <dbReference type="ARBA" id="ARBA00004141"/>
    </source>
</evidence>
<evidence type="ECO:0000256" key="3">
    <source>
        <dbReference type="ARBA" id="ARBA00022692"/>
    </source>
</evidence>
<evidence type="ECO:0000256" key="2">
    <source>
        <dbReference type="ARBA" id="ARBA00022448"/>
    </source>
</evidence>
<dbReference type="GO" id="GO:0015171">
    <property type="term" value="F:amino acid transmembrane transporter activity"/>
    <property type="evidence" value="ECO:0007669"/>
    <property type="project" value="TreeGrafter"/>
</dbReference>
<evidence type="ECO:0000313" key="9">
    <source>
        <dbReference type="Proteomes" id="UP000813385"/>
    </source>
</evidence>
<comment type="caution">
    <text evidence="8">The sequence shown here is derived from an EMBL/GenBank/DDBJ whole genome shotgun (WGS) entry which is preliminary data.</text>
</comment>
<feature type="transmembrane region" description="Helical" evidence="6">
    <location>
        <begin position="343"/>
        <end position="362"/>
    </location>
</feature>